<dbReference type="EMBL" id="UOEK01000385">
    <property type="protein sequence ID" value="VAW07147.1"/>
    <property type="molecule type" value="Genomic_DNA"/>
</dbReference>
<reference evidence="1" key="1">
    <citation type="submission" date="2018-06" db="EMBL/GenBank/DDBJ databases">
        <authorList>
            <person name="Zhirakovskaya E."/>
        </authorList>
    </citation>
    <scope>NUCLEOTIDE SEQUENCE</scope>
</reference>
<organism evidence="1">
    <name type="scientific">hydrothermal vent metagenome</name>
    <dbReference type="NCBI Taxonomy" id="652676"/>
    <lineage>
        <taxon>unclassified sequences</taxon>
        <taxon>metagenomes</taxon>
        <taxon>ecological metagenomes</taxon>
    </lineage>
</organism>
<proteinExistence type="predicted"/>
<evidence type="ECO:0008006" key="2">
    <source>
        <dbReference type="Google" id="ProtNLM"/>
    </source>
</evidence>
<dbReference type="PROSITE" id="PS51257">
    <property type="entry name" value="PROKAR_LIPOPROTEIN"/>
    <property type="match status" value="1"/>
</dbReference>
<accession>A0A3B0T1A2</accession>
<evidence type="ECO:0000313" key="1">
    <source>
        <dbReference type="EMBL" id="VAW07147.1"/>
    </source>
</evidence>
<sequence length="189" mass="20388">MTRGLTGTGLLVLVLVAAACSGTPASTDSEFPPWLESLVASTTDFQKEILSDGEVTIDELEKAALATVQCLEENGVVVSDFSFDSENAEWGMSIVLGAEVPDDAEMNSLDAIQAECEGEFLIVVWNVFGFQNQPTPEELSLELARAAQCLREKGFEVPEGATREVMQNFAGSSRRAYGECRQLAQEQGN</sequence>
<name>A0A3B0T1A2_9ZZZZ</name>
<dbReference type="AlphaFoldDB" id="A0A3B0T1A2"/>
<gene>
    <name evidence="1" type="ORF">MNBD_ACTINO02-3067</name>
</gene>
<protein>
    <recommendedName>
        <fullName evidence="2">Lipoprotein</fullName>
    </recommendedName>
</protein>